<evidence type="ECO:0000313" key="2">
    <source>
        <dbReference type="Proteomes" id="UP000252519"/>
    </source>
</evidence>
<protein>
    <submittedName>
        <fullName evidence="1">Uncharacterized protein</fullName>
    </submittedName>
</protein>
<keyword evidence="2" id="KW-1185">Reference proteome</keyword>
<evidence type="ECO:0000313" key="1">
    <source>
        <dbReference type="EMBL" id="RCN34108.1"/>
    </source>
</evidence>
<gene>
    <name evidence="1" type="ORF">ANCCAN_20058</name>
</gene>
<comment type="caution">
    <text evidence="1">The sequence shown here is derived from an EMBL/GenBank/DDBJ whole genome shotgun (WGS) entry which is preliminary data.</text>
</comment>
<dbReference type="AlphaFoldDB" id="A0A368FRJ0"/>
<accession>A0A368FRJ0</accession>
<organism evidence="1 2">
    <name type="scientific">Ancylostoma caninum</name>
    <name type="common">Dog hookworm</name>
    <dbReference type="NCBI Taxonomy" id="29170"/>
    <lineage>
        <taxon>Eukaryota</taxon>
        <taxon>Metazoa</taxon>
        <taxon>Ecdysozoa</taxon>
        <taxon>Nematoda</taxon>
        <taxon>Chromadorea</taxon>
        <taxon>Rhabditida</taxon>
        <taxon>Rhabditina</taxon>
        <taxon>Rhabditomorpha</taxon>
        <taxon>Strongyloidea</taxon>
        <taxon>Ancylostomatidae</taxon>
        <taxon>Ancylostomatinae</taxon>
        <taxon>Ancylostoma</taxon>
    </lineage>
</organism>
<dbReference type="EMBL" id="JOJR01000824">
    <property type="protein sequence ID" value="RCN34108.1"/>
    <property type="molecule type" value="Genomic_DNA"/>
</dbReference>
<sequence>MRSDVATRAQHYYFDGLDDTDESIREVLLFIFATKLQSDIVRAQLSKLHLGIEFTGKFTVPASRPGVSVNNCSKKSLIVEAEPPFVKITNPSHKIREFAVRVNRSGGSVPTYKTSPTALKQNFREDVIGLGHAELEDGVELDWEQSRSGRERKRAANVTTLTKQKVEWATHIFH</sequence>
<reference evidence="1 2" key="1">
    <citation type="submission" date="2014-10" db="EMBL/GenBank/DDBJ databases">
        <title>Draft genome of the hookworm Ancylostoma caninum.</title>
        <authorList>
            <person name="Mitreva M."/>
        </authorList>
    </citation>
    <scope>NUCLEOTIDE SEQUENCE [LARGE SCALE GENOMIC DNA]</scope>
    <source>
        <strain evidence="1 2">Baltimore</strain>
    </source>
</reference>
<proteinExistence type="predicted"/>
<name>A0A368FRJ0_ANCCA</name>
<dbReference type="Proteomes" id="UP000252519">
    <property type="component" value="Unassembled WGS sequence"/>
</dbReference>
<dbReference type="OrthoDB" id="10596606at2759"/>